<gene>
    <name evidence="2" type="ORF">TTRE_0000535601</name>
</gene>
<evidence type="ECO:0000313" key="2">
    <source>
        <dbReference type="EMBL" id="CDW57071.1"/>
    </source>
</evidence>
<reference evidence="2" key="1">
    <citation type="submission" date="2014-01" db="EMBL/GenBank/DDBJ databases">
        <authorList>
            <person name="Aslett M."/>
        </authorList>
    </citation>
    <scope>NUCLEOTIDE SEQUENCE</scope>
</reference>
<protein>
    <submittedName>
        <fullName evidence="2">Uncharacterized protein</fullName>
    </submittedName>
</protein>
<name>A0A077ZA06_TRITR</name>
<keyword evidence="3" id="KW-1185">Reference proteome</keyword>
<sequence>MIPSILSIMYERKRLEDDTFAGLVLLCTMVVFVIRCCAEKSQQHNNNGNQRKKQAGPLEERSKPSYIGRIEVIRESQQTANEQTINKQSVQVEAAKNERPDKSAHETQRVQLFPADDEPAPGYSSCLTPKAWDLPMPPSPQQETERHEKKNRKTKKNAKHKTRAKKTKKDRHKTAQASPKHKKKESEKK</sequence>
<dbReference type="AlphaFoldDB" id="A0A077ZA06"/>
<feature type="compositionally biased region" description="Basic and acidic residues" evidence="1">
    <location>
        <begin position="95"/>
        <end position="108"/>
    </location>
</feature>
<evidence type="ECO:0000313" key="3">
    <source>
        <dbReference type="Proteomes" id="UP000030665"/>
    </source>
</evidence>
<feature type="region of interest" description="Disordered" evidence="1">
    <location>
        <begin position="77"/>
        <end position="189"/>
    </location>
</feature>
<accession>A0A077ZA06</accession>
<feature type="compositionally biased region" description="Basic residues" evidence="1">
    <location>
        <begin position="149"/>
        <end position="183"/>
    </location>
</feature>
<reference evidence="2" key="2">
    <citation type="submission" date="2014-03" db="EMBL/GenBank/DDBJ databases">
        <title>The whipworm genome and dual-species transcriptomics of an intimate host-pathogen interaction.</title>
        <authorList>
            <person name="Foth B.J."/>
            <person name="Tsai I.J."/>
            <person name="Reid A.J."/>
            <person name="Bancroft A.J."/>
            <person name="Nichol S."/>
            <person name="Tracey A."/>
            <person name="Holroyd N."/>
            <person name="Cotton J.A."/>
            <person name="Stanley E.J."/>
            <person name="Zarowiecki M."/>
            <person name="Liu J.Z."/>
            <person name="Huckvale T."/>
            <person name="Cooper P.J."/>
            <person name="Grencis R.K."/>
            <person name="Berriman M."/>
        </authorList>
    </citation>
    <scope>NUCLEOTIDE SEQUENCE [LARGE SCALE GENOMIC DNA]</scope>
</reference>
<evidence type="ECO:0000256" key="1">
    <source>
        <dbReference type="SAM" id="MobiDB-lite"/>
    </source>
</evidence>
<organism evidence="2 3">
    <name type="scientific">Trichuris trichiura</name>
    <name type="common">Whipworm</name>
    <name type="synonym">Trichocephalus trichiurus</name>
    <dbReference type="NCBI Taxonomy" id="36087"/>
    <lineage>
        <taxon>Eukaryota</taxon>
        <taxon>Metazoa</taxon>
        <taxon>Ecdysozoa</taxon>
        <taxon>Nematoda</taxon>
        <taxon>Enoplea</taxon>
        <taxon>Dorylaimia</taxon>
        <taxon>Trichinellida</taxon>
        <taxon>Trichuridae</taxon>
        <taxon>Trichuris</taxon>
    </lineage>
</organism>
<proteinExistence type="predicted"/>
<dbReference type="EMBL" id="HG806114">
    <property type="protein sequence ID" value="CDW57071.1"/>
    <property type="molecule type" value="Genomic_DNA"/>
</dbReference>
<dbReference type="Proteomes" id="UP000030665">
    <property type="component" value="Unassembled WGS sequence"/>
</dbReference>
<feature type="region of interest" description="Disordered" evidence="1">
    <location>
        <begin position="43"/>
        <end position="65"/>
    </location>
</feature>
<feature type="compositionally biased region" description="Polar residues" evidence="1">
    <location>
        <begin position="77"/>
        <end position="91"/>
    </location>
</feature>